<protein>
    <submittedName>
        <fullName evidence="1">Uncharacterized protein</fullName>
    </submittedName>
</protein>
<comment type="caution">
    <text evidence="1">The sequence shown here is derived from an EMBL/GenBank/DDBJ whole genome shotgun (WGS) entry which is preliminary data.</text>
</comment>
<dbReference type="Proteomes" id="UP001230649">
    <property type="component" value="Unassembled WGS sequence"/>
</dbReference>
<organism evidence="1 2">
    <name type="scientific">Naganishia adeliensis</name>
    <dbReference type="NCBI Taxonomy" id="92952"/>
    <lineage>
        <taxon>Eukaryota</taxon>
        <taxon>Fungi</taxon>
        <taxon>Dikarya</taxon>
        <taxon>Basidiomycota</taxon>
        <taxon>Agaricomycotina</taxon>
        <taxon>Tremellomycetes</taxon>
        <taxon>Filobasidiales</taxon>
        <taxon>Filobasidiaceae</taxon>
        <taxon>Naganishia</taxon>
    </lineage>
</organism>
<keyword evidence="2" id="KW-1185">Reference proteome</keyword>
<sequence length="439" mass="48467">MAPINVMAVRNWLKSQYPNPDLNPGWVSTTVAALAEQDPTLDLRGMFFAIQTQLLLSNLEQSLLQYPLTPPIPGKLTTLPADPTVVHDVVLFGPEKKDACLVQIVSISEVGHSAFQTKNTMQQRKEALSGVGRIRRIRDHAEPSNGNNNVNGDQPPDEEDNEPDDVPPYPRSMLMLDVSDGFRVMRAMEYRRIDALKLGETALGSKNTEFKGHMVEEFEDLQPILFQNGLLRRMGKPELEPLPEPLPQDAPASDFDVDVEDAFMMDASVAHELDRVEAAASQASQSQIQAPTLSRAACLRHHSEPVPRHVKRKVVEEGIADQQLDYQSTSSVNATINLIDLDKSDDLVDPLDDAELDWDAIDEVERSFSQSQSQNNSTRSNPDPVMVSATAPGVSSRSIISIRSDSSEHARATTQSQARSKARSQGPMLVSKDETSEDE</sequence>
<gene>
    <name evidence="1" type="ORF">QFC20_004154</name>
</gene>
<name>A0ACC2W4B2_9TREE</name>
<evidence type="ECO:0000313" key="1">
    <source>
        <dbReference type="EMBL" id="KAJ9105916.1"/>
    </source>
</evidence>
<reference evidence="1" key="1">
    <citation type="submission" date="2023-04" db="EMBL/GenBank/DDBJ databases">
        <title>Draft Genome sequencing of Naganishia species isolated from polar environments using Oxford Nanopore Technology.</title>
        <authorList>
            <person name="Leo P."/>
            <person name="Venkateswaran K."/>
        </authorList>
    </citation>
    <scope>NUCLEOTIDE SEQUENCE</scope>
    <source>
        <strain evidence="1">MNA-CCFEE 5262</strain>
    </source>
</reference>
<proteinExistence type="predicted"/>
<dbReference type="EMBL" id="JASBWS010000045">
    <property type="protein sequence ID" value="KAJ9105916.1"/>
    <property type="molecule type" value="Genomic_DNA"/>
</dbReference>
<accession>A0ACC2W4B2</accession>
<evidence type="ECO:0000313" key="2">
    <source>
        <dbReference type="Proteomes" id="UP001230649"/>
    </source>
</evidence>